<name>A0A839RRK0_9ACTN</name>
<organism evidence="2 3">
    <name type="scientific">Hoyosella altamirensis</name>
    <dbReference type="NCBI Taxonomy" id="616997"/>
    <lineage>
        <taxon>Bacteria</taxon>
        <taxon>Bacillati</taxon>
        <taxon>Actinomycetota</taxon>
        <taxon>Actinomycetes</taxon>
        <taxon>Mycobacteriales</taxon>
        <taxon>Hoyosellaceae</taxon>
        <taxon>Hoyosella</taxon>
    </lineage>
</organism>
<reference evidence="2 3" key="1">
    <citation type="submission" date="2020-08" db="EMBL/GenBank/DDBJ databases">
        <title>Sequencing the genomes of 1000 actinobacteria strains.</title>
        <authorList>
            <person name="Klenk H.-P."/>
        </authorList>
    </citation>
    <scope>NUCLEOTIDE SEQUENCE [LARGE SCALE GENOMIC DNA]</scope>
    <source>
        <strain evidence="2 3">DSM 45258</strain>
    </source>
</reference>
<protein>
    <submittedName>
        <fullName evidence="2">Uncharacterized protein</fullName>
    </submittedName>
</protein>
<dbReference type="AlphaFoldDB" id="A0A839RRK0"/>
<dbReference type="EMBL" id="JACHWS010000004">
    <property type="protein sequence ID" value="MBB3039592.1"/>
    <property type="molecule type" value="Genomic_DNA"/>
</dbReference>
<comment type="caution">
    <text evidence="2">The sequence shown here is derived from an EMBL/GenBank/DDBJ whole genome shotgun (WGS) entry which is preliminary data.</text>
</comment>
<dbReference type="Proteomes" id="UP000567922">
    <property type="component" value="Unassembled WGS sequence"/>
</dbReference>
<proteinExistence type="predicted"/>
<sequence length="65" mass="7227">MSKTKTSASDRGLFALGHAMPKHLDDKRLKQLCPHAFVRAGKVGTSKSKEAPWRTIRAQPVRTVQ</sequence>
<gene>
    <name evidence="2" type="ORF">FHU29_004080</name>
</gene>
<feature type="region of interest" description="Disordered" evidence="1">
    <location>
        <begin position="43"/>
        <end position="65"/>
    </location>
</feature>
<evidence type="ECO:0000313" key="2">
    <source>
        <dbReference type="EMBL" id="MBB3039592.1"/>
    </source>
</evidence>
<evidence type="ECO:0000256" key="1">
    <source>
        <dbReference type="SAM" id="MobiDB-lite"/>
    </source>
</evidence>
<accession>A0A839RRK0</accession>
<keyword evidence="3" id="KW-1185">Reference proteome</keyword>
<evidence type="ECO:0000313" key="3">
    <source>
        <dbReference type="Proteomes" id="UP000567922"/>
    </source>
</evidence>